<dbReference type="EMBL" id="ODYU01009748">
    <property type="protein sequence ID" value="SOQ54387.1"/>
    <property type="molecule type" value="Genomic_DNA"/>
</dbReference>
<sequence>MKANPPLTSVTGDHHGVQCVKSKQTDHLTVSNRRRPWPAATPEALQGRCRPFGVDMVSLKSLIFFACVLAVKANFCTKETYGDTSEDYDVLLRPIILLKPDVANLTVTIPKVPECPYGVAGVKALACDADTWPTVEFKNLTEFNVQRHGDLKITGHVFIAIHCLKTP</sequence>
<name>A0A2H1WMZ8_SPOFR</name>
<reference evidence="1" key="1">
    <citation type="submission" date="2016-07" db="EMBL/GenBank/DDBJ databases">
        <authorList>
            <person name="Bretaudeau A."/>
        </authorList>
    </citation>
    <scope>NUCLEOTIDE SEQUENCE</scope>
    <source>
        <strain evidence="1">Rice</strain>
        <tissue evidence="1">Whole body</tissue>
    </source>
</reference>
<organism evidence="1">
    <name type="scientific">Spodoptera frugiperda</name>
    <name type="common">Fall armyworm</name>
    <dbReference type="NCBI Taxonomy" id="7108"/>
    <lineage>
        <taxon>Eukaryota</taxon>
        <taxon>Metazoa</taxon>
        <taxon>Ecdysozoa</taxon>
        <taxon>Arthropoda</taxon>
        <taxon>Hexapoda</taxon>
        <taxon>Insecta</taxon>
        <taxon>Pterygota</taxon>
        <taxon>Neoptera</taxon>
        <taxon>Endopterygota</taxon>
        <taxon>Lepidoptera</taxon>
        <taxon>Glossata</taxon>
        <taxon>Ditrysia</taxon>
        <taxon>Noctuoidea</taxon>
        <taxon>Noctuidae</taxon>
        <taxon>Amphipyrinae</taxon>
        <taxon>Spodoptera</taxon>
    </lineage>
</organism>
<gene>
    <name evidence="1" type="ORF">SFRICE_018833</name>
</gene>
<protein>
    <submittedName>
        <fullName evidence="1">SFRICE_018833</fullName>
    </submittedName>
</protein>
<evidence type="ECO:0000313" key="1">
    <source>
        <dbReference type="EMBL" id="SOQ54387.1"/>
    </source>
</evidence>
<dbReference type="AlphaFoldDB" id="A0A2H1WMZ8"/>
<accession>A0A2H1WMZ8</accession>
<proteinExistence type="predicted"/>